<reference evidence="2" key="2">
    <citation type="journal article" date="2015" name="Data Brief">
        <title>Shoot transcriptome of the giant reed, Arundo donax.</title>
        <authorList>
            <person name="Barrero R.A."/>
            <person name="Guerrero F.D."/>
            <person name="Moolhuijzen P."/>
            <person name="Goolsby J.A."/>
            <person name="Tidwell J."/>
            <person name="Bellgard S.E."/>
            <person name="Bellgard M.I."/>
        </authorList>
    </citation>
    <scope>NUCLEOTIDE SEQUENCE</scope>
    <source>
        <tissue evidence="2">Shoot tissue taken approximately 20 cm above the soil surface</tissue>
    </source>
</reference>
<organism evidence="2">
    <name type="scientific">Arundo donax</name>
    <name type="common">Giant reed</name>
    <name type="synonym">Donax arundinaceus</name>
    <dbReference type="NCBI Taxonomy" id="35708"/>
    <lineage>
        <taxon>Eukaryota</taxon>
        <taxon>Viridiplantae</taxon>
        <taxon>Streptophyta</taxon>
        <taxon>Embryophyta</taxon>
        <taxon>Tracheophyta</taxon>
        <taxon>Spermatophyta</taxon>
        <taxon>Magnoliopsida</taxon>
        <taxon>Liliopsida</taxon>
        <taxon>Poales</taxon>
        <taxon>Poaceae</taxon>
        <taxon>PACMAD clade</taxon>
        <taxon>Arundinoideae</taxon>
        <taxon>Arundineae</taxon>
        <taxon>Arundo</taxon>
    </lineage>
</organism>
<reference evidence="2" key="1">
    <citation type="submission" date="2014-09" db="EMBL/GenBank/DDBJ databases">
        <authorList>
            <person name="Magalhaes I.L.F."/>
            <person name="Oliveira U."/>
            <person name="Santos F.R."/>
            <person name="Vidigal T.H.D.A."/>
            <person name="Brescovit A.D."/>
            <person name="Santos A.J."/>
        </authorList>
    </citation>
    <scope>NUCLEOTIDE SEQUENCE</scope>
    <source>
        <tissue evidence="2">Shoot tissue taken approximately 20 cm above the soil surface</tissue>
    </source>
</reference>
<protein>
    <submittedName>
        <fullName evidence="2">Uncharacterized protein</fullName>
    </submittedName>
</protein>
<proteinExistence type="predicted"/>
<dbReference type="EMBL" id="GBRH01224634">
    <property type="protein sequence ID" value="JAD73261.1"/>
    <property type="molecule type" value="Transcribed_RNA"/>
</dbReference>
<evidence type="ECO:0000313" key="2">
    <source>
        <dbReference type="EMBL" id="JAD73261.1"/>
    </source>
</evidence>
<sequence length="89" mass="9204">MDTTAPWRGSISQATICLRLRMAVEAATIGLMALWGIAACPPFPLTVAKNRAAVAAKGPGLDETAPTGRNGSTCKPNMADTESRASSKT</sequence>
<evidence type="ECO:0000256" key="1">
    <source>
        <dbReference type="SAM" id="MobiDB-lite"/>
    </source>
</evidence>
<dbReference type="AlphaFoldDB" id="A0A0A9CCE1"/>
<accession>A0A0A9CCE1</accession>
<feature type="region of interest" description="Disordered" evidence="1">
    <location>
        <begin position="58"/>
        <end position="89"/>
    </location>
</feature>
<name>A0A0A9CCE1_ARUDO</name>